<dbReference type="InterPro" id="IPR039760">
    <property type="entry name" value="MOFRL_protein"/>
</dbReference>
<protein>
    <submittedName>
        <fullName evidence="3">DUF4147 domain-containing protein</fullName>
    </submittedName>
</protein>
<feature type="domain" description="MOFRL-associated" evidence="2">
    <location>
        <begin position="4"/>
        <end position="238"/>
    </location>
</feature>
<dbReference type="Proteomes" id="UP001447842">
    <property type="component" value="Chromosome"/>
</dbReference>
<dbReference type="InterPro" id="IPR037035">
    <property type="entry name" value="GK-like_C_sf"/>
</dbReference>
<dbReference type="InterPro" id="IPR007835">
    <property type="entry name" value="MOFRL"/>
</dbReference>
<sequence>MPELASLFDAAIDAVMPQRMLPGRMRLHDGVLYVGGERLDLERYGNLYLCGAGKAALPMAEACEAILGERIAGGIIVTPEAERPLGYCTYVHSTHPLPSEESVEAAERLMEQFARAGEGDLILFLLSGGTSALIEKPLPPVTLGAMAETTRLLLENGCSIEETNSVRKHLSMIKGGRLAQMTRATVLVLVVSDVIGDDLETIGSAPLYCDRSTYADVTALLRDRGLMERLPETVREVLTKGEKGGVPETPTLPLPTVKHLLIGSNKQALAAAAACGVEHGRDVRVVETPIQGDVAEAAEAFCRRFKALPPGTLLLQGGETTVTVSGGGRGGRNQHFALLCLRHLGTECSYDIICAGTDGIDGNSDAAGARISDTLFRRCSTAEIDDALARFDSNTFFAGKEALIKTGYTGTNVMDVVLAYKGEDNG</sequence>
<dbReference type="Pfam" id="PF13660">
    <property type="entry name" value="DUF4147"/>
    <property type="match status" value="1"/>
</dbReference>
<dbReference type="Pfam" id="PF05161">
    <property type="entry name" value="MOFRL"/>
    <property type="match status" value="1"/>
</dbReference>
<dbReference type="InterPro" id="IPR025286">
    <property type="entry name" value="MOFRL_assoc_dom"/>
</dbReference>
<dbReference type="PANTHER" id="PTHR12227">
    <property type="entry name" value="GLYCERATE KINASE"/>
    <property type="match status" value="1"/>
</dbReference>
<dbReference type="EMBL" id="CP147920">
    <property type="protein sequence ID" value="XAU14172.1"/>
    <property type="molecule type" value="Genomic_DNA"/>
</dbReference>
<proteinExistence type="predicted"/>
<feature type="domain" description="MOFRL" evidence="1">
    <location>
        <begin position="313"/>
        <end position="415"/>
    </location>
</feature>
<gene>
    <name evidence="3" type="ORF">WCY31_07870</name>
</gene>
<dbReference type="SUPFAM" id="SSF82544">
    <property type="entry name" value="GckA/TtuD-like"/>
    <property type="match status" value="1"/>
</dbReference>
<dbReference type="RefSeq" id="WP_345971980.1">
    <property type="nucleotide sequence ID" value="NZ_CP147920.1"/>
</dbReference>
<name>A0ABZ3H704_9BACT</name>
<dbReference type="Gene3D" id="3.40.50.10180">
    <property type="entry name" value="Glycerate kinase, MOFRL-like N-terminal domain"/>
    <property type="match status" value="1"/>
</dbReference>
<dbReference type="Gene3D" id="3.40.1480.10">
    <property type="entry name" value="MOFRL domain"/>
    <property type="match status" value="1"/>
</dbReference>
<evidence type="ECO:0000313" key="3">
    <source>
        <dbReference type="EMBL" id="XAU14172.1"/>
    </source>
</evidence>
<evidence type="ECO:0000259" key="1">
    <source>
        <dbReference type="Pfam" id="PF05161"/>
    </source>
</evidence>
<evidence type="ECO:0000259" key="2">
    <source>
        <dbReference type="Pfam" id="PF13660"/>
    </source>
</evidence>
<dbReference type="InterPro" id="IPR038614">
    <property type="entry name" value="GK_N_sf"/>
</dbReference>
<evidence type="ECO:0000313" key="4">
    <source>
        <dbReference type="Proteomes" id="UP001447842"/>
    </source>
</evidence>
<reference evidence="3 4" key="1">
    <citation type="submission" date="2024-03" db="EMBL/GenBank/DDBJ databases">
        <title>Sulfurimonas sp. HSL3-1.</title>
        <authorList>
            <person name="Wang S."/>
        </authorList>
    </citation>
    <scope>NUCLEOTIDE SEQUENCE [LARGE SCALE GENOMIC DNA]</scope>
    <source>
        <strain evidence="3 4">HSL3-1</strain>
    </source>
</reference>
<keyword evidence="4" id="KW-1185">Reference proteome</keyword>
<organism evidence="3 4">
    <name type="scientific">Sulfurimonas diazotrophicus</name>
    <dbReference type="NCBI Taxonomy" id="3131939"/>
    <lineage>
        <taxon>Bacteria</taxon>
        <taxon>Pseudomonadati</taxon>
        <taxon>Campylobacterota</taxon>
        <taxon>Epsilonproteobacteria</taxon>
        <taxon>Campylobacterales</taxon>
        <taxon>Sulfurimonadaceae</taxon>
        <taxon>Sulfurimonas</taxon>
    </lineage>
</organism>
<dbReference type="PANTHER" id="PTHR12227:SF0">
    <property type="entry name" value="GLYCERATE KINASE"/>
    <property type="match status" value="1"/>
</dbReference>
<accession>A0ABZ3H704</accession>